<gene>
    <name evidence="2" type="ORF">GQ43DRAFT_476090</name>
</gene>
<organism evidence="2 3">
    <name type="scientific">Delitschia confertaspora ATCC 74209</name>
    <dbReference type="NCBI Taxonomy" id="1513339"/>
    <lineage>
        <taxon>Eukaryota</taxon>
        <taxon>Fungi</taxon>
        <taxon>Dikarya</taxon>
        <taxon>Ascomycota</taxon>
        <taxon>Pezizomycotina</taxon>
        <taxon>Dothideomycetes</taxon>
        <taxon>Pleosporomycetidae</taxon>
        <taxon>Pleosporales</taxon>
        <taxon>Delitschiaceae</taxon>
        <taxon>Delitschia</taxon>
    </lineage>
</organism>
<dbReference type="EMBL" id="ML994339">
    <property type="protein sequence ID" value="KAF2196704.1"/>
    <property type="molecule type" value="Genomic_DNA"/>
</dbReference>
<comment type="caution">
    <text evidence="2">The sequence shown here is derived from an EMBL/GenBank/DDBJ whole genome shotgun (WGS) entry which is preliminary data.</text>
</comment>
<accession>A0A9P4ML55</accession>
<name>A0A9P4ML55_9PLEO</name>
<protein>
    <submittedName>
        <fullName evidence="2">Uncharacterized protein</fullName>
    </submittedName>
</protein>
<keyword evidence="3" id="KW-1185">Reference proteome</keyword>
<reference evidence="2" key="1">
    <citation type="journal article" date="2020" name="Stud. Mycol.">
        <title>101 Dothideomycetes genomes: a test case for predicting lifestyles and emergence of pathogens.</title>
        <authorList>
            <person name="Haridas S."/>
            <person name="Albert R."/>
            <person name="Binder M."/>
            <person name="Bloem J."/>
            <person name="Labutti K."/>
            <person name="Salamov A."/>
            <person name="Andreopoulos B."/>
            <person name="Baker S."/>
            <person name="Barry K."/>
            <person name="Bills G."/>
            <person name="Bluhm B."/>
            <person name="Cannon C."/>
            <person name="Castanera R."/>
            <person name="Culley D."/>
            <person name="Daum C."/>
            <person name="Ezra D."/>
            <person name="Gonzalez J."/>
            <person name="Henrissat B."/>
            <person name="Kuo A."/>
            <person name="Liang C."/>
            <person name="Lipzen A."/>
            <person name="Lutzoni F."/>
            <person name="Magnuson J."/>
            <person name="Mondo S."/>
            <person name="Nolan M."/>
            <person name="Ohm R."/>
            <person name="Pangilinan J."/>
            <person name="Park H.-J."/>
            <person name="Ramirez L."/>
            <person name="Alfaro M."/>
            <person name="Sun H."/>
            <person name="Tritt A."/>
            <person name="Yoshinaga Y."/>
            <person name="Zwiers L.-H."/>
            <person name="Turgeon B."/>
            <person name="Goodwin S."/>
            <person name="Spatafora J."/>
            <person name="Crous P."/>
            <person name="Grigoriev I."/>
        </authorList>
    </citation>
    <scope>NUCLEOTIDE SEQUENCE</scope>
    <source>
        <strain evidence="2">ATCC 74209</strain>
    </source>
</reference>
<keyword evidence="1" id="KW-1133">Transmembrane helix</keyword>
<sequence>MSGGSNGPHKRYSLIRLCLLVVIPLPGIVIMSSLSIKPFFSTQDSYNVAAGLADFNSTTAELLSQQAAMAFMFDISYPLWDSRITFPMDPLGRDSGRCRSVNNPTQWSACEESILMTGGCLTISPQKDDLTKHREASIYVVEKTKGYHVEFDRVYNQSTLFQGICKIHGYEMGAVQWCVALGNFQEILHGYNVCPLNLMARNLCLTNTSWINKPFKFSSSFYVYRRTSTVYYSRNNLSIIAITDLSPPIPAAITAEEVASALNVIMRSINFRQRANSTDERASDLAVLMAGGLQQGNNPFVRKTALQESRKALAMLLHYFQANGIGAGDPQSIWETTTPRLGLPLDMYTMLQIAVPSYHVSASQLSLYVFVGVASSLLLLCFTTAVFTCGTVTRWPWKTGFPSLDFAIYSLPLRGGQQKSLCESLGSIREKRGEV</sequence>
<feature type="transmembrane region" description="Helical" evidence="1">
    <location>
        <begin position="12"/>
        <end position="34"/>
    </location>
</feature>
<keyword evidence="1" id="KW-0812">Transmembrane</keyword>
<keyword evidence="1" id="KW-0472">Membrane</keyword>
<feature type="transmembrane region" description="Helical" evidence="1">
    <location>
        <begin position="365"/>
        <end position="388"/>
    </location>
</feature>
<dbReference type="Proteomes" id="UP000799536">
    <property type="component" value="Unassembled WGS sequence"/>
</dbReference>
<dbReference type="AlphaFoldDB" id="A0A9P4ML55"/>
<dbReference type="OrthoDB" id="5139479at2759"/>
<evidence type="ECO:0000313" key="3">
    <source>
        <dbReference type="Proteomes" id="UP000799536"/>
    </source>
</evidence>
<evidence type="ECO:0000256" key="1">
    <source>
        <dbReference type="SAM" id="Phobius"/>
    </source>
</evidence>
<proteinExistence type="predicted"/>
<evidence type="ECO:0000313" key="2">
    <source>
        <dbReference type="EMBL" id="KAF2196704.1"/>
    </source>
</evidence>